<keyword evidence="1" id="KW-0472">Membrane</keyword>
<dbReference type="EMBL" id="MFBY01000048">
    <property type="protein sequence ID" value="OGE12854.1"/>
    <property type="molecule type" value="Genomic_DNA"/>
</dbReference>
<feature type="transmembrane region" description="Helical" evidence="1">
    <location>
        <begin position="275"/>
        <end position="292"/>
    </location>
</feature>
<sequence>MKKHLLVIIILSLTALWPFFKKGYFDSHDGEWMVIRFSAFHQTLAGGQFPVRFVERLNNNYGYPVLNFLYPLPFYLAEIPKVLGFNFVDSIKITFIFSTVLSVVAMFWALSQFFSRYASLAGSIVYLFIPYRFVDLYIRGSIGENVAFAIAPIILGSIFKILKNQKEFLPILSISIALLVISHNVIAILFLPLFFLLSILLIKKDIFKIVIAFVVGFLMSSFFWLPALYDLQFVKLSQVKVSNVSDHLSSVEKLIIPGWGFGQTPQQENGLPTQFGVISLVVFIASTFLFLTSKNKEKIIGILLIVYVTIFYLMTNYALVFWQIPHVDIIQFPWRLLSLIVFISSLLTAFFVDSMKKNKLIIAIFLILAGVFSTIAYTHPSKFVDRDDGFYSTNEDTTTARDEYLPLWVEEKPQKRANWKIEIEGNGEIISSEIRSTNYKADIKAHEAVKVMINAIYFPGWHAFIDNQKTNISFQDNPKGLMLFKLPKGNHKVIIKYGKTPVHLVSEIASLIALVGAGGYFFILWRKRIVK</sequence>
<feature type="transmembrane region" description="Helical" evidence="1">
    <location>
        <begin position="91"/>
        <end position="111"/>
    </location>
</feature>
<accession>A0A1F5I8Z9</accession>
<keyword evidence="1" id="KW-1133">Transmembrane helix</keyword>
<dbReference type="InterPro" id="IPR018776">
    <property type="entry name" value="Membrane_prot_PTPS-rel_domain"/>
</dbReference>
<comment type="caution">
    <text evidence="3">The sequence shown here is derived from an EMBL/GenBank/DDBJ whole genome shotgun (WGS) entry which is preliminary data.</text>
</comment>
<feature type="transmembrane region" description="Helical" evidence="1">
    <location>
        <begin position="508"/>
        <end position="525"/>
    </location>
</feature>
<evidence type="ECO:0000259" key="2">
    <source>
        <dbReference type="Pfam" id="PF10131"/>
    </source>
</evidence>
<feature type="domain" description="Membrane protein 6-pyruvoyl-tetrahydropterin synthase-related" evidence="2">
    <location>
        <begin position="68"/>
        <end position="380"/>
    </location>
</feature>
<protein>
    <recommendedName>
        <fullName evidence="2">Membrane protein 6-pyruvoyl-tetrahydropterin synthase-related domain-containing protein</fullName>
    </recommendedName>
</protein>
<name>A0A1F5I8Z9_9BACT</name>
<organism evidence="3 4">
    <name type="scientific">Candidatus Curtissbacteria bacterium RIFCSPLOWO2_12_FULL_38_9</name>
    <dbReference type="NCBI Taxonomy" id="1797735"/>
    <lineage>
        <taxon>Bacteria</taxon>
        <taxon>Candidatus Curtissiibacteriota</taxon>
    </lineage>
</organism>
<feature type="transmembrane region" description="Helical" evidence="1">
    <location>
        <begin position="168"/>
        <end position="197"/>
    </location>
</feature>
<dbReference type="AlphaFoldDB" id="A0A1F5I8Z9"/>
<feature type="transmembrane region" description="Helical" evidence="1">
    <location>
        <begin position="299"/>
        <end position="322"/>
    </location>
</feature>
<evidence type="ECO:0000313" key="3">
    <source>
        <dbReference type="EMBL" id="OGE12854.1"/>
    </source>
</evidence>
<proteinExistence type="predicted"/>
<dbReference type="Proteomes" id="UP000177300">
    <property type="component" value="Unassembled WGS sequence"/>
</dbReference>
<feature type="transmembrane region" description="Helical" evidence="1">
    <location>
        <begin position="209"/>
        <end position="229"/>
    </location>
</feature>
<keyword evidence="1" id="KW-0812">Transmembrane</keyword>
<gene>
    <name evidence="3" type="ORF">A3G14_00935</name>
</gene>
<evidence type="ECO:0000256" key="1">
    <source>
        <dbReference type="SAM" id="Phobius"/>
    </source>
</evidence>
<feature type="transmembrane region" description="Helical" evidence="1">
    <location>
        <begin position="334"/>
        <end position="353"/>
    </location>
</feature>
<evidence type="ECO:0000313" key="4">
    <source>
        <dbReference type="Proteomes" id="UP000177300"/>
    </source>
</evidence>
<feature type="transmembrane region" description="Helical" evidence="1">
    <location>
        <begin position="146"/>
        <end position="162"/>
    </location>
</feature>
<dbReference type="Pfam" id="PF10131">
    <property type="entry name" value="PTPS_related"/>
    <property type="match status" value="1"/>
</dbReference>
<reference evidence="3 4" key="1">
    <citation type="journal article" date="2016" name="Nat. Commun.">
        <title>Thousands of microbial genomes shed light on interconnected biogeochemical processes in an aquifer system.</title>
        <authorList>
            <person name="Anantharaman K."/>
            <person name="Brown C.T."/>
            <person name="Hug L.A."/>
            <person name="Sharon I."/>
            <person name="Castelle C.J."/>
            <person name="Probst A.J."/>
            <person name="Thomas B.C."/>
            <person name="Singh A."/>
            <person name="Wilkins M.J."/>
            <person name="Karaoz U."/>
            <person name="Brodie E.L."/>
            <person name="Williams K.H."/>
            <person name="Hubbard S.S."/>
            <person name="Banfield J.F."/>
        </authorList>
    </citation>
    <scope>NUCLEOTIDE SEQUENCE [LARGE SCALE GENOMIC DNA]</scope>
</reference>
<feature type="transmembrane region" description="Helical" evidence="1">
    <location>
        <begin position="360"/>
        <end position="378"/>
    </location>
</feature>